<dbReference type="GO" id="GO:0009272">
    <property type="term" value="P:fungal-type cell wall biogenesis"/>
    <property type="evidence" value="ECO:0007669"/>
    <property type="project" value="UniProtKB-ARBA"/>
</dbReference>
<keyword evidence="2" id="KW-0378">Hydrolase</keyword>
<sequence length="298" mass="32813">MNYPDTQVGTPVPVSPAFSAQYKSVLGVTTGPKSSWEKTGCIGKTDWALTYDDGPSPNTPMVLAELAKHNYKSTFFVVGSQVKKYPEILLQAYQAGMEIGVHTWTHPFLTHLTNEQIVSEIMYTFHIIKDVLGIDCRYVRAPYGDTNDRVRGVIQALGFVLIRWNRDTDDALTNGKSVVAKFDAFMNQTVFGTISLEHDLNLSTAQQTPYGMNKLAKSPYTERTISQCTGEAAYGRKEPFPSNTSLSQTTVSAQTAIQTSASSIPSTISSLPRVSTTKSADKRMQYPLFGLAILLFTI</sequence>
<dbReference type="PROSITE" id="PS51677">
    <property type="entry name" value="NODB"/>
    <property type="match status" value="1"/>
</dbReference>
<reference evidence="4" key="1">
    <citation type="submission" date="2020-05" db="EMBL/GenBank/DDBJ databases">
        <title>Phylogenomic resolution of chytrid fungi.</title>
        <authorList>
            <person name="Stajich J.E."/>
            <person name="Amses K."/>
            <person name="Simmons R."/>
            <person name="Seto K."/>
            <person name="Myers J."/>
            <person name="Bonds A."/>
            <person name="Quandt C.A."/>
            <person name="Barry K."/>
            <person name="Liu P."/>
            <person name="Grigoriev I."/>
            <person name="Longcore J.E."/>
            <person name="James T.Y."/>
        </authorList>
    </citation>
    <scope>NUCLEOTIDE SEQUENCE</scope>
    <source>
        <strain evidence="4">PLAUS21</strain>
    </source>
</reference>
<dbReference type="InterPro" id="IPR050248">
    <property type="entry name" value="Polysacc_deacetylase_ArnD"/>
</dbReference>
<keyword evidence="5" id="KW-1185">Reference proteome</keyword>
<name>A0AAD5UE82_9FUNG</name>
<evidence type="ECO:0000313" key="5">
    <source>
        <dbReference type="Proteomes" id="UP001210925"/>
    </source>
</evidence>
<accession>A0AAD5UE82</accession>
<dbReference type="PANTHER" id="PTHR10587">
    <property type="entry name" value="GLYCOSYL TRANSFERASE-RELATED"/>
    <property type="match status" value="1"/>
</dbReference>
<dbReference type="GO" id="GO:0016020">
    <property type="term" value="C:membrane"/>
    <property type="evidence" value="ECO:0007669"/>
    <property type="project" value="TreeGrafter"/>
</dbReference>
<comment type="caution">
    <text evidence="4">The sequence shown here is derived from an EMBL/GenBank/DDBJ whole genome shotgun (WGS) entry which is preliminary data.</text>
</comment>
<evidence type="ECO:0000259" key="3">
    <source>
        <dbReference type="PROSITE" id="PS51677"/>
    </source>
</evidence>
<feature type="domain" description="NodB homology" evidence="3">
    <location>
        <begin position="45"/>
        <end position="228"/>
    </location>
</feature>
<dbReference type="PANTHER" id="PTHR10587:SF133">
    <property type="entry name" value="CHITIN DEACETYLASE 1-RELATED"/>
    <property type="match status" value="1"/>
</dbReference>
<evidence type="ECO:0000313" key="4">
    <source>
        <dbReference type="EMBL" id="KAJ3255731.1"/>
    </source>
</evidence>
<dbReference type="InterPro" id="IPR002509">
    <property type="entry name" value="NODB_dom"/>
</dbReference>
<proteinExistence type="predicted"/>
<dbReference type="Pfam" id="PF01522">
    <property type="entry name" value="Polysacc_deac_1"/>
    <property type="match status" value="1"/>
</dbReference>
<dbReference type="InterPro" id="IPR011330">
    <property type="entry name" value="Glyco_hydro/deAcase_b/a-brl"/>
</dbReference>
<dbReference type="Gene3D" id="3.20.20.370">
    <property type="entry name" value="Glycoside hydrolase/deacetylase"/>
    <property type="match status" value="1"/>
</dbReference>
<dbReference type="AlphaFoldDB" id="A0AAD5UE82"/>
<evidence type="ECO:0000256" key="1">
    <source>
        <dbReference type="ARBA" id="ARBA00022723"/>
    </source>
</evidence>
<evidence type="ECO:0000256" key="2">
    <source>
        <dbReference type="ARBA" id="ARBA00022801"/>
    </source>
</evidence>
<dbReference type="GO" id="GO:0005975">
    <property type="term" value="P:carbohydrate metabolic process"/>
    <property type="evidence" value="ECO:0007669"/>
    <property type="project" value="InterPro"/>
</dbReference>
<dbReference type="SUPFAM" id="SSF88713">
    <property type="entry name" value="Glycoside hydrolase/deacetylase"/>
    <property type="match status" value="1"/>
</dbReference>
<protein>
    <submittedName>
        <fullName evidence="4">Chitin deacetylase</fullName>
    </submittedName>
</protein>
<dbReference type="GO" id="GO:0004099">
    <property type="term" value="F:chitin deacetylase activity"/>
    <property type="evidence" value="ECO:0007669"/>
    <property type="project" value="TreeGrafter"/>
</dbReference>
<dbReference type="GO" id="GO:0046872">
    <property type="term" value="F:metal ion binding"/>
    <property type="evidence" value="ECO:0007669"/>
    <property type="project" value="UniProtKB-KW"/>
</dbReference>
<organism evidence="4 5">
    <name type="scientific">Boothiomyces macroporosus</name>
    <dbReference type="NCBI Taxonomy" id="261099"/>
    <lineage>
        <taxon>Eukaryota</taxon>
        <taxon>Fungi</taxon>
        <taxon>Fungi incertae sedis</taxon>
        <taxon>Chytridiomycota</taxon>
        <taxon>Chytridiomycota incertae sedis</taxon>
        <taxon>Chytridiomycetes</taxon>
        <taxon>Rhizophydiales</taxon>
        <taxon>Terramycetaceae</taxon>
        <taxon>Boothiomyces</taxon>
    </lineage>
</organism>
<dbReference type="EMBL" id="JADGKB010000061">
    <property type="protein sequence ID" value="KAJ3255731.1"/>
    <property type="molecule type" value="Genomic_DNA"/>
</dbReference>
<keyword evidence="1" id="KW-0479">Metal-binding</keyword>
<gene>
    <name evidence="4" type="primary">CDA2_2</name>
    <name evidence="4" type="ORF">HK103_006098</name>
</gene>
<dbReference type="Proteomes" id="UP001210925">
    <property type="component" value="Unassembled WGS sequence"/>
</dbReference>